<evidence type="ECO:0000259" key="3">
    <source>
        <dbReference type="Pfam" id="PF14607"/>
    </source>
</evidence>
<feature type="domain" description="SGNH hydrolase-type esterase N-terminal" evidence="3">
    <location>
        <begin position="25"/>
        <end position="166"/>
    </location>
</feature>
<gene>
    <name evidence="4" type="ORF">SAMN04488033_101184</name>
</gene>
<sequence>MKGFLSLFLMLIFGVLTAQNATEFTWYKVDKMKHGGRIDTETSNPFQRFPDSMKNIVRKRVWDLSENPAGVYMNFETNTDEIIVKYEVKGPVEFPHMPATGVSGIDLYKRDEGNWDWVKANYNFADTISYKFRLKDTIDSTQNKLRLYLPLYNTVSHMEIGIKTNSNYKESPRDLTKPIVVYGTSITQGACAGRPGTAWTSILSREIGIPLFNYGFSGNGRLEEEVLNFLAQLDAEVFILDCLANFTSGQGLNAQQAKIRLIEGVKTIRKSHPETPIILTDHAHAGYPHGAVHYPEKEKYLELNRSNREAFEKLKREGFDNIYLLGFKELGLDQEDFIDGVHPNDAGMIKYANAYLHLLRKVIN</sequence>
<dbReference type="AlphaFoldDB" id="A0A1I2JY45"/>
<dbReference type="SUPFAM" id="SSF52266">
    <property type="entry name" value="SGNH hydrolase"/>
    <property type="match status" value="1"/>
</dbReference>
<dbReference type="Pfam" id="PF14606">
    <property type="entry name" value="Lipase_GDSL_3"/>
    <property type="match status" value="1"/>
</dbReference>
<feature type="chain" id="PRO_5011721775" evidence="1">
    <location>
        <begin position="21"/>
        <end position="364"/>
    </location>
</feature>
<reference evidence="5" key="1">
    <citation type="submission" date="2016-10" db="EMBL/GenBank/DDBJ databases">
        <authorList>
            <person name="Varghese N."/>
            <person name="Submissions S."/>
        </authorList>
    </citation>
    <scope>NUCLEOTIDE SEQUENCE [LARGE SCALE GENOMIC DNA]</scope>
    <source>
        <strain evidence="5">DSM 23515</strain>
    </source>
</reference>
<dbReference type="GO" id="GO:0016788">
    <property type="term" value="F:hydrolase activity, acting on ester bonds"/>
    <property type="evidence" value="ECO:0007669"/>
    <property type="project" value="UniProtKB-ARBA"/>
</dbReference>
<evidence type="ECO:0000259" key="2">
    <source>
        <dbReference type="Pfam" id="PF14606"/>
    </source>
</evidence>
<dbReference type="Proteomes" id="UP000199116">
    <property type="component" value="Unassembled WGS sequence"/>
</dbReference>
<dbReference type="RefSeq" id="WP_093302103.1">
    <property type="nucleotide sequence ID" value="NZ_FOOH01000001.1"/>
</dbReference>
<protein>
    <submittedName>
        <fullName evidence="4">Lysophospholipase L1</fullName>
    </submittedName>
</protein>
<organism evidence="4 5">
    <name type="scientific">Salegentibacter agarivorans</name>
    <dbReference type="NCBI Taxonomy" id="345907"/>
    <lineage>
        <taxon>Bacteria</taxon>
        <taxon>Pseudomonadati</taxon>
        <taxon>Bacteroidota</taxon>
        <taxon>Flavobacteriia</taxon>
        <taxon>Flavobacteriales</taxon>
        <taxon>Flavobacteriaceae</taxon>
        <taxon>Salegentibacter</taxon>
    </lineage>
</organism>
<dbReference type="InterPro" id="IPR032740">
    <property type="entry name" value="GxDLY"/>
</dbReference>
<evidence type="ECO:0000256" key="1">
    <source>
        <dbReference type="SAM" id="SignalP"/>
    </source>
</evidence>
<dbReference type="InterPro" id="IPR036514">
    <property type="entry name" value="SGNH_hydro_sf"/>
</dbReference>
<feature type="signal peptide" evidence="1">
    <location>
        <begin position="1"/>
        <end position="20"/>
    </location>
</feature>
<dbReference type="Pfam" id="PF14607">
    <property type="entry name" value="GxDLY"/>
    <property type="match status" value="1"/>
</dbReference>
<accession>A0A1I2JY45</accession>
<dbReference type="InterPro" id="IPR013830">
    <property type="entry name" value="SGNH_hydro"/>
</dbReference>
<dbReference type="Gene3D" id="2.60.120.260">
    <property type="entry name" value="Galactose-binding domain-like"/>
    <property type="match status" value="1"/>
</dbReference>
<dbReference type="Gene3D" id="3.40.50.1110">
    <property type="entry name" value="SGNH hydrolase"/>
    <property type="match status" value="1"/>
</dbReference>
<evidence type="ECO:0000313" key="5">
    <source>
        <dbReference type="Proteomes" id="UP000199116"/>
    </source>
</evidence>
<dbReference type="EMBL" id="FOOH01000001">
    <property type="protein sequence ID" value="SFF59089.1"/>
    <property type="molecule type" value="Genomic_DNA"/>
</dbReference>
<keyword evidence="5" id="KW-1185">Reference proteome</keyword>
<evidence type="ECO:0000313" key="4">
    <source>
        <dbReference type="EMBL" id="SFF59089.1"/>
    </source>
</evidence>
<feature type="domain" description="SGNH hydrolase-type esterase" evidence="2">
    <location>
        <begin position="176"/>
        <end position="359"/>
    </location>
</feature>
<proteinExistence type="predicted"/>
<name>A0A1I2JY45_9FLAO</name>
<keyword evidence="1" id="KW-0732">Signal</keyword>